<protein>
    <recommendedName>
        <fullName evidence="2">SWR1-complex protein 3 domain-containing protein</fullName>
    </recommendedName>
</protein>
<name>A0A4U0X5Y2_9PEZI</name>
<dbReference type="InterPro" id="IPR037651">
    <property type="entry name" value="Swc3"/>
</dbReference>
<accession>A0A4U0X5Y2</accession>
<sequence>MRVLLGHGRQKRGLDRTPDTATPLAKKRKLSTSVQITPALLSTPSVSTPTGERRAPKLPWKIADNKPLPTLPGPQPTALSDNEYQSIAASAVLQASLSRSQARWTRDGLFERYWTKPETGKNARPPPPNNPDLKWMKFKGECRIRIEPHIFECQMYVEERPRHPPPHKQPAPLSQAQAAYGQPYRPSQAPLQHYAPAQQQGQPYHGQTLPPIRQPMHQHPNMLPPINNMTQRAPSAAPPPAKKANPDPVITKLAGRASSDPELKRLMKEVATGSATPDQLKIFQRHIDELQTQIKSEKEEREREDEEQERRREMDTAAHAQASEEVIQYDGAGDSRTSTPTPVMYHMPQTAAPYQPPKQPYVVSQQPTWTPSTTNHAVILSFSTPGASEDRFLFPQYSIVERLSGNHHLASFIVMRKGRDAADPTGLDPNKEYWQPVTMMLEVKLGLEDLPDYVKRWVKPADEARRHMEGIMKRCERAPESFVAMRLPLKGSVDPESSTVSKEATPLSVHDERPAKPKSSVKYVKKATSSVAKSTPAAIPTAESKKHGGATKPANGVAKSALATPVAQATQVAASDGAGDEPSTTESGRPKRAVRKSVRISEG</sequence>
<keyword evidence="4" id="KW-1185">Reference proteome</keyword>
<feature type="compositionally biased region" description="Low complexity" evidence="1">
    <location>
        <begin position="561"/>
        <end position="574"/>
    </location>
</feature>
<dbReference type="AlphaFoldDB" id="A0A4U0X5Y2"/>
<evidence type="ECO:0000313" key="4">
    <source>
        <dbReference type="Proteomes" id="UP000309340"/>
    </source>
</evidence>
<dbReference type="PANTHER" id="PTHR28108">
    <property type="entry name" value="SWR1-COMPLEX PROTEIN 3"/>
    <property type="match status" value="1"/>
</dbReference>
<feature type="region of interest" description="Disordered" evidence="1">
    <location>
        <begin position="160"/>
        <end position="262"/>
    </location>
</feature>
<feature type="region of interest" description="Disordered" evidence="1">
    <location>
        <begin position="1"/>
        <end position="32"/>
    </location>
</feature>
<dbReference type="GO" id="GO:0000812">
    <property type="term" value="C:Swr1 complex"/>
    <property type="evidence" value="ECO:0007669"/>
    <property type="project" value="InterPro"/>
</dbReference>
<feature type="domain" description="SWR1-complex protein 3" evidence="2">
    <location>
        <begin position="59"/>
        <end position="157"/>
    </location>
</feature>
<dbReference type="STRING" id="329884.A0A4U0X5Y2"/>
<feature type="compositionally biased region" description="Basic residues" evidence="1">
    <location>
        <begin position="590"/>
        <end position="603"/>
    </location>
</feature>
<reference evidence="3 4" key="1">
    <citation type="submission" date="2017-03" db="EMBL/GenBank/DDBJ databases">
        <title>Genomes of endolithic fungi from Antarctica.</title>
        <authorList>
            <person name="Coleine C."/>
            <person name="Masonjones S."/>
            <person name="Stajich J.E."/>
        </authorList>
    </citation>
    <scope>NUCLEOTIDE SEQUENCE [LARGE SCALE GENOMIC DNA]</scope>
    <source>
        <strain evidence="3 4">CCFEE 5184</strain>
    </source>
</reference>
<dbReference type="Pfam" id="PF24707">
    <property type="entry name" value="Swc3"/>
    <property type="match status" value="1"/>
</dbReference>
<dbReference type="EMBL" id="NAJQ01000382">
    <property type="protein sequence ID" value="TKA70796.1"/>
    <property type="molecule type" value="Genomic_DNA"/>
</dbReference>
<evidence type="ECO:0000313" key="3">
    <source>
        <dbReference type="EMBL" id="TKA70796.1"/>
    </source>
</evidence>
<dbReference type="GO" id="GO:0140849">
    <property type="term" value="F:ATP-dependent H2AZ histone chaperone activity"/>
    <property type="evidence" value="ECO:0007669"/>
    <property type="project" value="InterPro"/>
</dbReference>
<dbReference type="PANTHER" id="PTHR28108:SF1">
    <property type="entry name" value="SWR1-COMPLEX PROTEIN 3"/>
    <property type="match status" value="1"/>
</dbReference>
<dbReference type="OrthoDB" id="5338195at2759"/>
<evidence type="ECO:0000256" key="1">
    <source>
        <dbReference type="SAM" id="MobiDB-lite"/>
    </source>
</evidence>
<dbReference type="Proteomes" id="UP000309340">
    <property type="component" value="Unassembled WGS sequence"/>
</dbReference>
<feature type="region of interest" description="Disordered" evidence="1">
    <location>
        <begin position="491"/>
        <end position="603"/>
    </location>
</feature>
<proteinExistence type="predicted"/>
<dbReference type="InterPro" id="IPR057558">
    <property type="entry name" value="Swc3_dom"/>
</dbReference>
<feature type="compositionally biased region" description="Basic and acidic residues" evidence="1">
    <location>
        <begin position="292"/>
        <end position="301"/>
    </location>
</feature>
<organism evidence="3 4">
    <name type="scientific">Friedmanniomyces simplex</name>
    <dbReference type="NCBI Taxonomy" id="329884"/>
    <lineage>
        <taxon>Eukaryota</taxon>
        <taxon>Fungi</taxon>
        <taxon>Dikarya</taxon>
        <taxon>Ascomycota</taxon>
        <taxon>Pezizomycotina</taxon>
        <taxon>Dothideomycetes</taxon>
        <taxon>Dothideomycetidae</taxon>
        <taxon>Mycosphaerellales</taxon>
        <taxon>Teratosphaeriaceae</taxon>
        <taxon>Friedmanniomyces</taxon>
    </lineage>
</organism>
<comment type="caution">
    <text evidence="3">The sequence shown here is derived from an EMBL/GenBank/DDBJ whole genome shotgun (WGS) entry which is preliminary data.</text>
</comment>
<feature type="region of interest" description="Disordered" evidence="1">
    <location>
        <begin position="292"/>
        <end position="324"/>
    </location>
</feature>
<evidence type="ECO:0000259" key="2">
    <source>
        <dbReference type="Pfam" id="PF24707"/>
    </source>
</evidence>
<gene>
    <name evidence="3" type="ORF">B0A55_06902</name>
</gene>